<evidence type="ECO:0000313" key="7">
    <source>
        <dbReference type="Proteomes" id="UP000183832"/>
    </source>
</evidence>
<keyword evidence="3" id="KW-0663">Pyridoxal phosphate</keyword>
<accession>A0A1J1HQL3</accession>
<comment type="cofactor">
    <cofactor evidence="1">
        <name>pyridoxal 5'-phosphate</name>
        <dbReference type="ChEBI" id="CHEBI:597326"/>
    </cofactor>
</comment>
<organism evidence="6 7">
    <name type="scientific">Clunio marinus</name>
    <dbReference type="NCBI Taxonomy" id="568069"/>
    <lineage>
        <taxon>Eukaryota</taxon>
        <taxon>Metazoa</taxon>
        <taxon>Ecdysozoa</taxon>
        <taxon>Arthropoda</taxon>
        <taxon>Hexapoda</taxon>
        <taxon>Insecta</taxon>
        <taxon>Pterygota</taxon>
        <taxon>Neoptera</taxon>
        <taxon>Endopterygota</taxon>
        <taxon>Diptera</taxon>
        <taxon>Nematocera</taxon>
        <taxon>Chironomoidea</taxon>
        <taxon>Chironomidae</taxon>
        <taxon>Clunio</taxon>
    </lineage>
</organism>
<feature type="domain" description="Aromatic amino acid beta-eliminating lyase/threonine aldolase" evidence="5">
    <location>
        <begin position="18"/>
        <end position="299"/>
    </location>
</feature>
<dbReference type="Gene3D" id="3.40.640.10">
    <property type="entry name" value="Type I PLP-dependent aspartate aminotransferase-like (Major domain)"/>
    <property type="match status" value="1"/>
</dbReference>
<evidence type="ECO:0000256" key="4">
    <source>
        <dbReference type="ARBA" id="ARBA00023239"/>
    </source>
</evidence>
<dbReference type="OrthoDB" id="10261951at2759"/>
<dbReference type="SUPFAM" id="SSF53383">
    <property type="entry name" value="PLP-dependent transferases"/>
    <property type="match status" value="1"/>
</dbReference>
<dbReference type="InterPro" id="IPR023603">
    <property type="entry name" value="Low_specificity_L-TA-like"/>
</dbReference>
<dbReference type="PANTHER" id="PTHR48097">
    <property type="entry name" value="L-THREONINE ALDOLASE-RELATED"/>
    <property type="match status" value="1"/>
</dbReference>
<evidence type="ECO:0000313" key="6">
    <source>
        <dbReference type="EMBL" id="CRK88766.1"/>
    </source>
</evidence>
<dbReference type="STRING" id="568069.A0A1J1HQL3"/>
<evidence type="ECO:0000256" key="1">
    <source>
        <dbReference type="ARBA" id="ARBA00001933"/>
    </source>
</evidence>
<dbReference type="InterPro" id="IPR001597">
    <property type="entry name" value="ArAA_b-elim_lyase/Thr_aldolase"/>
</dbReference>
<keyword evidence="4" id="KW-0456">Lyase</keyword>
<proteinExistence type="inferred from homology"/>
<dbReference type="GO" id="GO:0006567">
    <property type="term" value="P:L-threonine catabolic process"/>
    <property type="evidence" value="ECO:0007669"/>
    <property type="project" value="TreeGrafter"/>
</dbReference>
<comment type="similarity">
    <text evidence="2">Belongs to the threonine aldolase family.</text>
</comment>
<dbReference type="GO" id="GO:0008732">
    <property type="term" value="F:L-allo-threonine aldolase activity"/>
    <property type="evidence" value="ECO:0007669"/>
    <property type="project" value="TreeGrafter"/>
</dbReference>
<keyword evidence="7" id="KW-1185">Reference proteome</keyword>
<name>A0A1J1HQL3_9DIPT</name>
<dbReference type="Pfam" id="PF01212">
    <property type="entry name" value="Beta_elim_lyase"/>
    <property type="match status" value="1"/>
</dbReference>
<dbReference type="InterPro" id="IPR015421">
    <property type="entry name" value="PyrdxlP-dep_Trfase_major"/>
</dbReference>
<gene>
    <name evidence="6" type="ORF">CLUMA_CG002599</name>
</gene>
<dbReference type="FunFam" id="3.40.640.10:FF:000030">
    <property type="entry name" value="Low-specificity L-threonine aldolase"/>
    <property type="match status" value="1"/>
</dbReference>
<dbReference type="NCBIfam" id="NF041359">
    <property type="entry name" value="GntG_guanitoxin"/>
    <property type="match status" value="1"/>
</dbReference>
<dbReference type="PANTHER" id="PTHR48097:SF9">
    <property type="entry name" value="L-THREONINE ALDOLASE"/>
    <property type="match status" value="1"/>
</dbReference>
<evidence type="ECO:0000259" key="5">
    <source>
        <dbReference type="Pfam" id="PF01212"/>
    </source>
</evidence>
<dbReference type="GO" id="GO:0005829">
    <property type="term" value="C:cytosol"/>
    <property type="evidence" value="ECO:0007669"/>
    <property type="project" value="TreeGrafter"/>
</dbReference>
<dbReference type="EMBL" id="CVRI01000010">
    <property type="protein sequence ID" value="CRK88766.1"/>
    <property type="molecule type" value="Genomic_DNA"/>
</dbReference>
<dbReference type="Proteomes" id="UP000183832">
    <property type="component" value="Unassembled WGS sequence"/>
</dbReference>
<sequence length="383" mass="42836">MYRRTFENMNLKNHRVIDLRSDTLAVPTDEMRQAIFEAVIGDDVYGEDPTGKELEEVVAEMFGKEAAVFVPSGSMANLLAIMVHCDKRGSEVIVGNWSHIFRYEQGSASQLASVFIHNLANSDDGTFSIEEVKKNVRGGDFHEPITQLVVVEQTHNMAGGKVIPLEWIEELSKVCKENKLKLHMDGARIFNAAEYLKVPVSRVARDVDSVCFCLSKNLCCPVGSLLVGTKQFVDQARRLRKALGGGMRQIGFIAAAGLCALNTIVPQLGFDHQHTRQFAEAIRNTKSSIFYVDLENLHTNILMIKVTDNPKKITSLTLSDRLAQVGDNEINDGICDDEKKPILIKSSCKNLQTLRVVFYHQINDELTKLAIKKVVYVIEELQK</sequence>
<evidence type="ECO:0000256" key="3">
    <source>
        <dbReference type="ARBA" id="ARBA00022898"/>
    </source>
</evidence>
<dbReference type="InterPro" id="IPR015424">
    <property type="entry name" value="PyrdxlP-dep_Trfase"/>
</dbReference>
<dbReference type="Gene3D" id="3.90.1150.10">
    <property type="entry name" value="Aspartate Aminotransferase, domain 1"/>
    <property type="match status" value="1"/>
</dbReference>
<dbReference type="AlphaFoldDB" id="A0A1J1HQL3"/>
<dbReference type="CDD" id="cd06502">
    <property type="entry name" value="TA_like"/>
    <property type="match status" value="1"/>
</dbReference>
<evidence type="ECO:0000256" key="2">
    <source>
        <dbReference type="ARBA" id="ARBA00006966"/>
    </source>
</evidence>
<dbReference type="InterPro" id="IPR015422">
    <property type="entry name" value="PyrdxlP-dep_Trfase_small"/>
</dbReference>
<protein>
    <submittedName>
        <fullName evidence="6">CLUMA_CG002599, isoform A</fullName>
    </submittedName>
</protein>
<reference evidence="6 7" key="1">
    <citation type="submission" date="2015-04" db="EMBL/GenBank/DDBJ databases">
        <authorList>
            <person name="Syromyatnikov M.Y."/>
            <person name="Popov V.N."/>
        </authorList>
    </citation>
    <scope>NUCLEOTIDE SEQUENCE [LARGE SCALE GENOMIC DNA]</scope>
</reference>
<dbReference type="GO" id="GO:0006545">
    <property type="term" value="P:glycine biosynthetic process"/>
    <property type="evidence" value="ECO:0007669"/>
    <property type="project" value="TreeGrafter"/>
</dbReference>